<dbReference type="Proteomes" id="UP000256964">
    <property type="component" value="Unassembled WGS sequence"/>
</dbReference>
<reference evidence="2 3" key="1">
    <citation type="journal article" date="2018" name="Biotechnol. Biofuels">
        <title>Integrative visual omics of the white-rot fungus Polyporus brumalis exposes the biotechnological potential of its oxidative enzymes for delignifying raw plant biomass.</title>
        <authorList>
            <person name="Miyauchi S."/>
            <person name="Rancon A."/>
            <person name="Drula E."/>
            <person name="Hage H."/>
            <person name="Chaduli D."/>
            <person name="Favel A."/>
            <person name="Grisel S."/>
            <person name="Henrissat B."/>
            <person name="Herpoel-Gimbert I."/>
            <person name="Ruiz-Duenas F.J."/>
            <person name="Chevret D."/>
            <person name="Hainaut M."/>
            <person name="Lin J."/>
            <person name="Wang M."/>
            <person name="Pangilinan J."/>
            <person name="Lipzen A."/>
            <person name="Lesage-Meessen L."/>
            <person name="Navarro D."/>
            <person name="Riley R."/>
            <person name="Grigoriev I.V."/>
            <person name="Zhou S."/>
            <person name="Raouche S."/>
            <person name="Rosso M.N."/>
        </authorList>
    </citation>
    <scope>NUCLEOTIDE SEQUENCE [LARGE SCALE GENOMIC DNA]</scope>
    <source>
        <strain evidence="2 3">BRFM 1820</strain>
    </source>
</reference>
<name>A0A371D7K3_9APHY</name>
<organism evidence="2 3">
    <name type="scientific">Lentinus brumalis</name>
    <dbReference type="NCBI Taxonomy" id="2498619"/>
    <lineage>
        <taxon>Eukaryota</taxon>
        <taxon>Fungi</taxon>
        <taxon>Dikarya</taxon>
        <taxon>Basidiomycota</taxon>
        <taxon>Agaricomycotina</taxon>
        <taxon>Agaricomycetes</taxon>
        <taxon>Polyporales</taxon>
        <taxon>Polyporaceae</taxon>
        <taxon>Lentinus</taxon>
    </lineage>
</organism>
<evidence type="ECO:0000313" key="2">
    <source>
        <dbReference type="EMBL" id="RDX48526.1"/>
    </source>
</evidence>
<proteinExistence type="predicted"/>
<protein>
    <recommendedName>
        <fullName evidence="4">F-box domain-containing protein</fullName>
    </recommendedName>
</protein>
<dbReference type="AlphaFoldDB" id="A0A371D7K3"/>
<evidence type="ECO:0000313" key="3">
    <source>
        <dbReference type="Proteomes" id="UP000256964"/>
    </source>
</evidence>
<keyword evidence="3" id="KW-1185">Reference proteome</keyword>
<gene>
    <name evidence="2" type="ORF">OH76DRAFT_1557067</name>
</gene>
<dbReference type="OrthoDB" id="2755675at2759"/>
<feature type="region of interest" description="Disordered" evidence="1">
    <location>
        <begin position="15"/>
        <end position="43"/>
    </location>
</feature>
<dbReference type="EMBL" id="KZ857411">
    <property type="protein sequence ID" value="RDX48526.1"/>
    <property type="molecule type" value="Genomic_DNA"/>
</dbReference>
<sequence length="433" mass="48824">MPSCIGRWRRIKREVKSPSPQTPVELVVPSPPSPRPTAETGELSAVDGTRTLSVTPAVDLRLPIELWRRVFEYARIDDRYTLAQLLRLHPALLSTAESVLYTTITLVADTSVVKLSESISSSPRLAKLVRELHVLAPIAANPTALELACLLRFLPELDYLTLSIAGVWRPEPWWDFAKCVDILAARFAHLRSLTTAGPTLPSTERGVPDFIRGHSSTLRELDLRNARTPTPKASGEPYKKIFLPELRVLVCHPRMIWEQFRVTERLKGVGLTDGRTDYLLHLSTVVGAHLVSLCIQNPCWARDSQGPQGWSLADVAERFPRLRYLQVNREIRSPTSSASIGNYPVDWQSDPPESSRRSTGRLTVVWVHESWTPFDISWDEIASRALITWSAYLDRVSYRYADGPFVTVSWNGKGQVVRAEDWEMGEDSWKLVT</sequence>
<accession>A0A371D7K3</accession>
<evidence type="ECO:0000256" key="1">
    <source>
        <dbReference type="SAM" id="MobiDB-lite"/>
    </source>
</evidence>
<evidence type="ECO:0008006" key="4">
    <source>
        <dbReference type="Google" id="ProtNLM"/>
    </source>
</evidence>